<dbReference type="EMBL" id="ODYU01002811">
    <property type="protein sequence ID" value="SOQ40765.1"/>
    <property type="molecule type" value="Genomic_DNA"/>
</dbReference>
<dbReference type="AlphaFoldDB" id="A0A2H1VIV5"/>
<sequence>MYVYLTFFLMWENYSIPSSASGEARGSVRLLLTKNHHVPTPALRAGAPVNPLVSEINTSKRADRKFYIILPFSLIAEEYFSPLSRPLRSVVTKGTFGFPEAAMTNTLAKSKIGQILSCGGHPSAISILLAAVDDGEICVIYIVWKSHASARMGRLDRSDTTASQKTDVKNEACVVFRCVREVTRDPITQLPLPVPTILKFLTPQKAGNVLVTLVPLVFWLGVWRKGPLSDACSRRGTIFSNEENYCEEVELWKKHYHVKSRVLGFQDSNTESAYFFIAYIGRISRLRATTETFSKNRKQPSNTVPDPGIEPKTPCPSRNCDHSTNEAVKIHYRSQFFVVLNHK</sequence>
<feature type="compositionally biased region" description="Polar residues" evidence="1">
    <location>
        <begin position="291"/>
        <end position="304"/>
    </location>
</feature>
<evidence type="ECO:0000313" key="2">
    <source>
        <dbReference type="EMBL" id="SOQ40765.1"/>
    </source>
</evidence>
<evidence type="ECO:0000256" key="1">
    <source>
        <dbReference type="SAM" id="MobiDB-lite"/>
    </source>
</evidence>
<accession>A0A2H1VIV5</accession>
<reference evidence="2" key="1">
    <citation type="submission" date="2016-07" db="EMBL/GenBank/DDBJ databases">
        <authorList>
            <person name="Bretaudeau A."/>
        </authorList>
    </citation>
    <scope>NUCLEOTIDE SEQUENCE</scope>
    <source>
        <strain evidence="2">Rice</strain>
        <tissue evidence="2">Whole body</tissue>
    </source>
</reference>
<name>A0A2H1VIV5_SPOFR</name>
<protein>
    <submittedName>
        <fullName evidence="2">SFRICE_024954</fullName>
    </submittedName>
</protein>
<organism evidence="2">
    <name type="scientific">Spodoptera frugiperda</name>
    <name type="common">Fall armyworm</name>
    <dbReference type="NCBI Taxonomy" id="7108"/>
    <lineage>
        <taxon>Eukaryota</taxon>
        <taxon>Metazoa</taxon>
        <taxon>Ecdysozoa</taxon>
        <taxon>Arthropoda</taxon>
        <taxon>Hexapoda</taxon>
        <taxon>Insecta</taxon>
        <taxon>Pterygota</taxon>
        <taxon>Neoptera</taxon>
        <taxon>Endopterygota</taxon>
        <taxon>Lepidoptera</taxon>
        <taxon>Glossata</taxon>
        <taxon>Ditrysia</taxon>
        <taxon>Noctuoidea</taxon>
        <taxon>Noctuidae</taxon>
        <taxon>Amphipyrinae</taxon>
        <taxon>Spodoptera</taxon>
    </lineage>
</organism>
<proteinExistence type="predicted"/>
<feature type="region of interest" description="Disordered" evidence="1">
    <location>
        <begin position="291"/>
        <end position="315"/>
    </location>
</feature>
<gene>
    <name evidence="2" type="ORF">SFRICE_024954</name>
</gene>